<name>A0ABY5FZ48_9MICO</name>
<dbReference type="InterPro" id="IPR029069">
    <property type="entry name" value="HotDog_dom_sf"/>
</dbReference>
<dbReference type="SUPFAM" id="SSF54637">
    <property type="entry name" value="Thioesterase/thiol ester dehydrase-isomerase"/>
    <property type="match status" value="1"/>
</dbReference>
<dbReference type="InterPro" id="IPR051490">
    <property type="entry name" value="THEM6_lcsJ_thioesterase"/>
</dbReference>
<accession>A0ABY5FZ48</accession>
<dbReference type="PANTHER" id="PTHR12475:SF4">
    <property type="entry name" value="PROTEIN THEM6"/>
    <property type="match status" value="1"/>
</dbReference>
<sequence>MNKLLRFLWVLWRARRATPLAPTDVGSVRFRVLPNDLDLQRHMNNGVYLSLMDLGRIDLMVRSGVWGELTARGYYPVIVSSTITYRRSLELWQTYELESRIVGIDDIAAYVEQRFVRDGEIVARAVIKARFLKKSGGIVPIPELAELFDMDPQNHPLPAWLAEWSGNAALPSRREPAPSVWE</sequence>
<evidence type="ECO:0000313" key="1">
    <source>
        <dbReference type="EMBL" id="UTT63569.1"/>
    </source>
</evidence>
<proteinExistence type="predicted"/>
<dbReference type="CDD" id="cd00586">
    <property type="entry name" value="4HBT"/>
    <property type="match status" value="1"/>
</dbReference>
<evidence type="ECO:0000313" key="2">
    <source>
        <dbReference type="Proteomes" id="UP001060039"/>
    </source>
</evidence>
<dbReference type="PANTHER" id="PTHR12475">
    <property type="match status" value="1"/>
</dbReference>
<dbReference type="Gene3D" id="3.10.129.10">
    <property type="entry name" value="Hotdog Thioesterase"/>
    <property type="match status" value="1"/>
</dbReference>
<dbReference type="Proteomes" id="UP001060039">
    <property type="component" value="Chromosome"/>
</dbReference>
<keyword evidence="2" id="KW-1185">Reference proteome</keyword>
<gene>
    <name evidence="1" type="ORF">NNL39_05575</name>
</gene>
<dbReference type="Pfam" id="PF13279">
    <property type="entry name" value="4HBT_2"/>
    <property type="match status" value="1"/>
</dbReference>
<reference evidence="1" key="1">
    <citation type="submission" date="2022-07" db="EMBL/GenBank/DDBJ databases">
        <title>Taxonomic analysis of Microcella humidisoli nov. sp., isolated from riverside soil.</title>
        <authorList>
            <person name="Molina K.M."/>
            <person name="Kim S.B."/>
        </authorList>
    </citation>
    <scope>NUCLEOTIDE SEQUENCE</scope>
    <source>
        <strain evidence="1">MMS21-STM10</strain>
    </source>
</reference>
<dbReference type="RefSeq" id="WP_255160700.1">
    <property type="nucleotide sequence ID" value="NZ_CP101497.1"/>
</dbReference>
<protein>
    <submittedName>
        <fullName evidence="1">Thioesterase family protein</fullName>
    </submittedName>
</protein>
<dbReference type="EMBL" id="CP101497">
    <property type="protein sequence ID" value="UTT63569.1"/>
    <property type="molecule type" value="Genomic_DNA"/>
</dbReference>
<organism evidence="1 2">
    <name type="scientific">Microcella humidisoli</name>
    <dbReference type="NCBI Taxonomy" id="2963406"/>
    <lineage>
        <taxon>Bacteria</taxon>
        <taxon>Bacillati</taxon>
        <taxon>Actinomycetota</taxon>
        <taxon>Actinomycetes</taxon>
        <taxon>Micrococcales</taxon>
        <taxon>Microbacteriaceae</taxon>
        <taxon>Microcella</taxon>
    </lineage>
</organism>